<gene>
    <name evidence="1" type="ORF">COW57_02840</name>
</gene>
<dbReference type="AlphaFoldDB" id="A0A2M7EK13"/>
<accession>A0A2M7EK13</accession>
<evidence type="ECO:0000313" key="2">
    <source>
        <dbReference type="Proteomes" id="UP000228762"/>
    </source>
</evidence>
<dbReference type="EMBL" id="PFEV01000131">
    <property type="protein sequence ID" value="PIV70875.1"/>
    <property type="molecule type" value="Genomic_DNA"/>
</dbReference>
<reference evidence="2" key="1">
    <citation type="submission" date="2017-09" db="EMBL/GenBank/DDBJ databases">
        <title>Depth-based differentiation of microbial function through sediment-hosted aquifers and enrichment of novel symbionts in the deep terrestrial subsurface.</title>
        <authorList>
            <person name="Probst A.J."/>
            <person name="Ladd B."/>
            <person name="Jarett J.K."/>
            <person name="Geller-Mcgrath D.E."/>
            <person name="Sieber C.M.K."/>
            <person name="Emerson J.B."/>
            <person name="Anantharaman K."/>
            <person name="Thomas B.C."/>
            <person name="Malmstrom R."/>
            <person name="Stieglmeier M."/>
            <person name="Klingl A."/>
            <person name="Woyke T."/>
            <person name="Ryan C.M."/>
            <person name="Banfield J.F."/>
        </authorList>
    </citation>
    <scope>NUCLEOTIDE SEQUENCE [LARGE SCALE GENOMIC DNA]</scope>
</reference>
<proteinExistence type="predicted"/>
<sequence>GYFYIHQKYATEINDFYVRFFNSYLNFHRPCGFATTTTDGKGKQKKKYDLYQTPYEALKKVTAVGFLKPGVSFIQLEALSKQYSDNECATIMEKEKQKLFNKIQLEPIDF</sequence>
<feature type="non-terminal residue" evidence="1">
    <location>
        <position position="1"/>
    </location>
</feature>
<name>A0A2M7EK13_9BACT</name>
<dbReference type="Proteomes" id="UP000228762">
    <property type="component" value="Unassembled WGS sequence"/>
</dbReference>
<protein>
    <submittedName>
        <fullName evidence="1">Integrase</fullName>
    </submittedName>
</protein>
<evidence type="ECO:0000313" key="1">
    <source>
        <dbReference type="EMBL" id="PIV70875.1"/>
    </source>
</evidence>
<comment type="caution">
    <text evidence="1">The sequence shown here is derived from an EMBL/GenBank/DDBJ whole genome shotgun (WGS) entry which is preliminary data.</text>
</comment>
<organism evidence="1 2">
    <name type="scientific">Candidatus Roizmanbacteria bacterium CG17_big_fil_post_rev_8_21_14_2_50_39_7</name>
    <dbReference type="NCBI Taxonomy" id="1974858"/>
    <lineage>
        <taxon>Bacteria</taxon>
        <taxon>Candidatus Roizmaniibacteriota</taxon>
    </lineage>
</organism>